<evidence type="ECO:0000313" key="7">
    <source>
        <dbReference type="EMBL" id="QIR14276.1"/>
    </source>
</evidence>
<dbReference type="SUPFAM" id="SSF53706">
    <property type="entry name" value="Formate dehydrogenase/DMSO reductase, domains 1-3"/>
    <property type="match status" value="1"/>
</dbReference>
<dbReference type="InterPro" id="IPR050123">
    <property type="entry name" value="Prok_molybdopt-oxidoreductase"/>
</dbReference>
<keyword evidence="4" id="KW-0408">Iron</keyword>
<dbReference type="PANTHER" id="PTHR43105">
    <property type="entry name" value="RESPIRATORY NITRATE REDUCTASE"/>
    <property type="match status" value="1"/>
</dbReference>
<dbReference type="Pfam" id="PF04879">
    <property type="entry name" value="Molybdop_Fe4S4"/>
    <property type="match status" value="1"/>
</dbReference>
<dbReference type="KEGG" id="saes:HBH39_07060"/>
<dbReference type="AlphaFoldDB" id="A0A6G9QIE9"/>
<gene>
    <name evidence="7" type="ORF">HBH39_07060</name>
</gene>
<dbReference type="GO" id="GO:0016491">
    <property type="term" value="F:oxidoreductase activity"/>
    <property type="evidence" value="ECO:0007669"/>
    <property type="project" value="UniProtKB-KW"/>
</dbReference>
<evidence type="ECO:0000256" key="3">
    <source>
        <dbReference type="ARBA" id="ARBA00023002"/>
    </source>
</evidence>
<dbReference type="InterPro" id="IPR006656">
    <property type="entry name" value="Mopterin_OxRdtase"/>
</dbReference>
<dbReference type="PROSITE" id="PS51669">
    <property type="entry name" value="4FE4S_MOW_BIS_MGD"/>
    <property type="match status" value="1"/>
</dbReference>
<dbReference type="PANTHER" id="PTHR43105:SF9">
    <property type="entry name" value="NADPH-FE(3+) OXIDOREDUCTASE SUBUNIT ALPHA"/>
    <property type="match status" value="1"/>
</dbReference>
<dbReference type="EMBL" id="CP050313">
    <property type="protein sequence ID" value="QIR14276.1"/>
    <property type="molecule type" value="Genomic_DNA"/>
</dbReference>
<dbReference type="Gene3D" id="3.40.50.740">
    <property type="match status" value="1"/>
</dbReference>
<keyword evidence="5" id="KW-0411">Iron-sulfur</keyword>
<feature type="domain" description="4Fe-4S Mo/W bis-MGD-type" evidence="6">
    <location>
        <begin position="1"/>
        <end position="70"/>
    </location>
</feature>
<dbReference type="Gene3D" id="3.40.228.10">
    <property type="entry name" value="Dimethylsulfoxide Reductase, domain 2"/>
    <property type="match status" value="1"/>
</dbReference>
<dbReference type="GO" id="GO:0051539">
    <property type="term" value="F:4 iron, 4 sulfur cluster binding"/>
    <property type="evidence" value="ECO:0007669"/>
    <property type="project" value="UniProtKB-KW"/>
</dbReference>
<dbReference type="RefSeq" id="WP_167676869.1">
    <property type="nucleotide sequence ID" value="NZ_CP050313.1"/>
</dbReference>
<dbReference type="GO" id="GO:0046872">
    <property type="term" value="F:metal ion binding"/>
    <property type="evidence" value="ECO:0007669"/>
    <property type="project" value="UniProtKB-KW"/>
</dbReference>
<evidence type="ECO:0000256" key="1">
    <source>
        <dbReference type="ARBA" id="ARBA00022485"/>
    </source>
</evidence>
<evidence type="ECO:0000256" key="5">
    <source>
        <dbReference type="ARBA" id="ARBA00023014"/>
    </source>
</evidence>
<name>A0A6G9QIE9_9GAMM</name>
<proteinExistence type="predicted"/>
<evidence type="ECO:0000313" key="8">
    <source>
        <dbReference type="Proteomes" id="UP000502608"/>
    </source>
</evidence>
<dbReference type="InterPro" id="IPR006963">
    <property type="entry name" value="Mopterin_OxRdtase_4Fe-4S_dom"/>
</dbReference>
<accession>A0A6G9QIE9</accession>
<dbReference type="Pfam" id="PF00384">
    <property type="entry name" value="Molybdopterin"/>
    <property type="match status" value="1"/>
</dbReference>
<reference evidence="7 8" key="1">
    <citation type="submission" date="2020-03" db="EMBL/GenBank/DDBJ databases">
        <title>Complete genome sequence of Shewanella sp.</title>
        <authorList>
            <person name="Kim Y.-S."/>
            <person name="Kim S.-J."/>
            <person name="Jung H.-K."/>
            <person name="Kim K.-H."/>
        </authorList>
    </citation>
    <scope>NUCLEOTIDE SEQUENCE [LARGE SCALE GENOMIC DNA]</scope>
    <source>
        <strain evidence="7 8">PN3F2</strain>
    </source>
</reference>
<dbReference type="Proteomes" id="UP000502608">
    <property type="component" value="Chromosome"/>
</dbReference>
<dbReference type="SMART" id="SM00926">
    <property type="entry name" value="Molybdop_Fe4S4"/>
    <property type="match status" value="1"/>
</dbReference>
<dbReference type="GO" id="GO:0016020">
    <property type="term" value="C:membrane"/>
    <property type="evidence" value="ECO:0007669"/>
    <property type="project" value="TreeGrafter"/>
</dbReference>
<keyword evidence="2" id="KW-0479">Metal-binding</keyword>
<organism evidence="7 8">
    <name type="scientific">Shewanella aestuarii</name>
    <dbReference type="NCBI Taxonomy" id="1028752"/>
    <lineage>
        <taxon>Bacteria</taxon>
        <taxon>Pseudomonadati</taxon>
        <taxon>Pseudomonadota</taxon>
        <taxon>Gammaproteobacteria</taxon>
        <taxon>Alteromonadales</taxon>
        <taxon>Shewanellaceae</taxon>
        <taxon>Shewanella</taxon>
    </lineage>
</organism>
<evidence type="ECO:0000256" key="4">
    <source>
        <dbReference type="ARBA" id="ARBA00023004"/>
    </source>
</evidence>
<keyword evidence="8" id="KW-1185">Reference proteome</keyword>
<sequence>MTVFQSSCAYCGVGCGLTITSHSTPLSSESPQLDGTPAAFTLKGDQSHPANLGKLCAKGERLLESLVQPNTLRYPRLASGKVVQWDEATQLIAQKFAETRQQFGPDSVALYLSGQLLTEDYYVANKFAKGYLKTANVDTNSRLCMSSAVSAMQRAFGEDVVPGCYEDLEQAEVIVLIGANTAWTHPVLFQRILAAKKLTNAQLVVIDPIKTATAKQADLHLAIHPGADLSLFTGLLGYLADNNKLNHSYIAAHTEGFDEVIQPAQHLSSNLAALAKHAGLNLELLLQFYDLFASSTKVVTASCQGVNQSIIGTDCTNAIINCHLALGQIGQVGSGFFSLTGQPNAMGAEKLVV</sequence>
<keyword evidence="1" id="KW-0004">4Fe-4S</keyword>
<dbReference type="Gene3D" id="2.20.25.90">
    <property type="entry name" value="ADC-like domains"/>
    <property type="match status" value="1"/>
</dbReference>
<protein>
    <submittedName>
        <fullName evidence="7">Molybdopterin-dependent oxidoreductase</fullName>
    </submittedName>
</protein>
<evidence type="ECO:0000256" key="2">
    <source>
        <dbReference type="ARBA" id="ARBA00022723"/>
    </source>
</evidence>
<evidence type="ECO:0000259" key="6">
    <source>
        <dbReference type="PROSITE" id="PS51669"/>
    </source>
</evidence>
<keyword evidence="3" id="KW-0560">Oxidoreductase</keyword>